<feature type="region of interest" description="Disordered" evidence="4">
    <location>
        <begin position="485"/>
        <end position="506"/>
    </location>
</feature>
<feature type="transmembrane region" description="Helical" evidence="5">
    <location>
        <begin position="224"/>
        <end position="244"/>
    </location>
</feature>
<feature type="transmembrane region" description="Helical" evidence="5">
    <location>
        <begin position="92"/>
        <end position="111"/>
    </location>
</feature>
<feature type="transmembrane region" description="Helical" evidence="5">
    <location>
        <begin position="305"/>
        <end position="327"/>
    </location>
</feature>
<dbReference type="Gene3D" id="1.20.1250.20">
    <property type="entry name" value="MFS general substrate transporter like domains"/>
    <property type="match status" value="2"/>
</dbReference>
<evidence type="ECO:0000313" key="7">
    <source>
        <dbReference type="Proteomes" id="UP000217289"/>
    </source>
</evidence>
<dbReference type="InterPro" id="IPR052528">
    <property type="entry name" value="Sugar_transport-like"/>
</dbReference>
<keyword evidence="2 5" id="KW-1133">Transmembrane helix</keyword>
<dbReference type="PANTHER" id="PTHR23526">
    <property type="entry name" value="INTEGRAL MEMBRANE TRANSPORT PROTEIN-RELATED"/>
    <property type="match status" value="1"/>
</dbReference>
<gene>
    <name evidence="6" type="ORF">MEBOL_006997</name>
</gene>
<evidence type="ECO:0000313" key="6">
    <source>
        <dbReference type="EMBL" id="ATB33499.1"/>
    </source>
</evidence>
<dbReference type="InterPro" id="IPR036259">
    <property type="entry name" value="MFS_trans_sf"/>
</dbReference>
<dbReference type="InterPro" id="IPR011701">
    <property type="entry name" value="MFS"/>
</dbReference>
<organism evidence="6 7">
    <name type="scientific">Melittangium boletus DSM 14713</name>
    <dbReference type="NCBI Taxonomy" id="1294270"/>
    <lineage>
        <taxon>Bacteria</taxon>
        <taxon>Pseudomonadati</taxon>
        <taxon>Myxococcota</taxon>
        <taxon>Myxococcia</taxon>
        <taxon>Myxococcales</taxon>
        <taxon>Cystobacterineae</taxon>
        <taxon>Archangiaceae</taxon>
        <taxon>Melittangium</taxon>
    </lineage>
</organism>
<evidence type="ECO:0000256" key="4">
    <source>
        <dbReference type="SAM" id="MobiDB-lite"/>
    </source>
</evidence>
<evidence type="ECO:0000256" key="2">
    <source>
        <dbReference type="ARBA" id="ARBA00022989"/>
    </source>
</evidence>
<dbReference type="KEGG" id="mbd:MEBOL_006997"/>
<evidence type="ECO:0000256" key="1">
    <source>
        <dbReference type="ARBA" id="ARBA00022692"/>
    </source>
</evidence>
<dbReference type="RefSeq" id="WP_095981523.1">
    <property type="nucleotide sequence ID" value="NZ_CP022163.1"/>
</dbReference>
<feature type="transmembrane region" description="Helical" evidence="5">
    <location>
        <begin position="195"/>
        <end position="212"/>
    </location>
</feature>
<reference evidence="6 7" key="1">
    <citation type="submission" date="2017-06" db="EMBL/GenBank/DDBJ databases">
        <authorList>
            <person name="Kim H.J."/>
            <person name="Triplett B.A."/>
        </authorList>
    </citation>
    <scope>NUCLEOTIDE SEQUENCE [LARGE SCALE GENOMIC DNA]</scope>
    <source>
        <strain evidence="6 7">DSM 14713</strain>
    </source>
</reference>
<feature type="transmembrane region" description="Helical" evidence="5">
    <location>
        <begin position="155"/>
        <end position="174"/>
    </location>
</feature>
<evidence type="ECO:0000256" key="5">
    <source>
        <dbReference type="SAM" id="Phobius"/>
    </source>
</evidence>
<dbReference type="SUPFAM" id="SSF103473">
    <property type="entry name" value="MFS general substrate transporter"/>
    <property type="match status" value="1"/>
</dbReference>
<dbReference type="PANTHER" id="PTHR23526:SF2">
    <property type="entry name" value="MAJOR FACILITATOR SUPERFAMILY (MFS) PROFILE DOMAIN-CONTAINING PROTEIN"/>
    <property type="match status" value="1"/>
</dbReference>
<dbReference type="EMBL" id="CP022163">
    <property type="protein sequence ID" value="ATB33499.1"/>
    <property type="molecule type" value="Genomic_DNA"/>
</dbReference>
<dbReference type="Pfam" id="PF07690">
    <property type="entry name" value="MFS_1"/>
    <property type="match status" value="1"/>
</dbReference>
<accession>A0A250IP33</accession>
<dbReference type="Proteomes" id="UP000217289">
    <property type="component" value="Chromosome"/>
</dbReference>
<keyword evidence="7" id="KW-1185">Reference proteome</keyword>
<dbReference type="AlphaFoldDB" id="A0A250IP33"/>
<keyword evidence="1 5" id="KW-0812">Transmembrane</keyword>
<protein>
    <submittedName>
        <fullName evidence="6">Major facilitator transporter</fullName>
    </submittedName>
</protein>
<proteinExistence type="predicted"/>
<feature type="transmembrane region" description="Helical" evidence="5">
    <location>
        <begin position="441"/>
        <end position="461"/>
    </location>
</feature>
<dbReference type="OrthoDB" id="9772882at2"/>
<sequence length="506" mass="53680">MSLARLHRHVLRSLTSLSSAVPIFRPGSATPLLGAPTASTTAAAPPGHAERRTLRGSLKASVAEGIVAEVFTACAGATALTAWALALKLGPFLVGVMTALPFFAQFIQFPAAWLTSTLGHRKVALAVVLLSRQVMWPLVLLPWLPLSLEGQQRVLVTVAAVSAVLSVVGNNAWVAWMGELVPESIRGRFFGRRTALCTLGNMVASLTTGVVMDRLRPTEGLSPALPLLAAIACVAGAVCTLLMARQHDPSPPHREKAKLDFRVALLPLKDDRARRVLVYQMVWNAAVGLSAPFFTFYMLNNLKMSFLLMSVQLAAVAAVRMLSAPLWGKLIDRLGAQPVVMLCSLGIGFLPLVWLFPSPSFLWPLVADALLAGVLWGGHNLAIFALPLAVAPRKGRPFYLAAFSTAGGLSYALASSLGGGLASLLPTEFTLGGHLWANLQVLFLLSGLARMAAAFLALRIIEPGARTVGSLGELVALVRPKRDAPALERTRPGPSLAEPVPVRAEG</sequence>
<feature type="transmembrane region" description="Helical" evidence="5">
    <location>
        <begin position="369"/>
        <end position="391"/>
    </location>
</feature>
<feature type="transmembrane region" description="Helical" evidence="5">
    <location>
        <begin position="276"/>
        <end position="299"/>
    </location>
</feature>
<name>A0A250IP33_9BACT</name>
<feature type="transmembrane region" description="Helical" evidence="5">
    <location>
        <begin position="398"/>
        <end position="421"/>
    </location>
</feature>
<evidence type="ECO:0000256" key="3">
    <source>
        <dbReference type="ARBA" id="ARBA00023136"/>
    </source>
</evidence>
<feature type="transmembrane region" description="Helical" evidence="5">
    <location>
        <begin position="123"/>
        <end position="143"/>
    </location>
</feature>
<dbReference type="GO" id="GO:0022857">
    <property type="term" value="F:transmembrane transporter activity"/>
    <property type="evidence" value="ECO:0007669"/>
    <property type="project" value="InterPro"/>
</dbReference>
<keyword evidence="3 5" id="KW-0472">Membrane</keyword>
<feature type="transmembrane region" description="Helical" evidence="5">
    <location>
        <begin position="339"/>
        <end position="357"/>
    </location>
</feature>
<feature type="transmembrane region" description="Helical" evidence="5">
    <location>
        <begin position="61"/>
        <end position="86"/>
    </location>
</feature>